<dbReference type="PANTHER" id="PTHR43196">
    <property type="entry name" value="SULFATE ADENYLYLTRANSFERASE SUBUNIT 2"/>
    <property type="match status" value="1"/>
</dbReference>
<dbReference type="Proteomes" id="UP000261948">
    <property type="component" value="Unassembled WGS sequence"/>
</dbReference>
<dbReference type="AlphaFoldDB" id="A0A373F9T6"/>
<dbReference type="OrthoDB" id="9772814at2"/>
<organism evidence="2 3">
    <name type="scientific">Comamonas testosteroni</name>
    <name type="common">Pseudomonas testosteroni</name>
    <dbReference type="NCBI Taxonomy" id="285"/>
    <lineage>
        <taxon>Bacteria</taxon>
        <taxon>Pseudomonadati</taxon>
        <taxon>Pseudomonadota</taxon>
        <taxon>Betaproteobacteria</taxon>
        <taxon>Burkholderiales</taxon>
        <taxon>Comamonadaceae</taxon>
        <taxon>Comamonas</taxon>
    </lineage>
</organism>
<evidence type="ECO:0000313" key="2">
    <source>
        <dbReference type="EMBL" id="RGE40931.1"/>
    </source>
</evidence>
<dbReference type="GO" id="GO:0003824">
    <property type="term" value="F:catalytic activity"/>
    <property type="evidence" value="ECO:0007669"/>
    <property type="project" value="InterPro"/>
</dbReference>
<dbReference type="RefSeq" id="WP_158386834.1">
    <property type="nucleotide sequence ID" value="NZ_MT011984.1"/>
</dbReference>
<evidence type="ECO:0000259" key="1">
    <source>
        <dbReference type="Pfam" id="PF01507"/>
    </source>
</evidence>
<dbReference type="EMBL" id="QURR01000032">
    <property type="protein sequence ID" value="RGE40931.1"/>
    <property type="molecule type" value="Genomic_DNA"/>
</dbReference>
<reference evidence="2 3" key="1">
    <citation type="submission" date="2018-08" db="EMBL/GenBank/DDBJ databases">
        <title>Comamonas testosteroni strain SWCO2.</title>
        <authorList>
            <person name="Jiang N."/>
            <person name="Zhang X.Z."/>
        </authorList>
    </citation>
    <scope>NUCLEOTIDE SEQUENCE [LARGE SCALE GENOMIC DNA]</scope>
    <source>
        <strain evidence="2 3">SWCO2</strain>
    </source>
</reference>
<evidence type="ECO:0000313" key="3">
    <source>
        <dbReference type="Proteomes" id="UP000261948"/>
    </source>
</evidence>
<dbReference type="PANTHER" id="PTHR43196:SF2">
    <property type="entry name" value="PHOSPHOADENOSINE PHOSPHOSULFATE REDUCTASE"/>
    <property type="match status" value="1"/>
</dbReference>
<proteinExistence type="predicted"/>
<accession>A0A373F9T6</accession>
<name>A0A373F9T6_COMTE</name>
<dbReference type="InterPro" id="IPR050128">
    <property type="entry name" value="Sulfate_adenylyltrnsfr_sub2"/>
</dbReference>
<comment type="caution">
    <text evidence="2">The sequence shown here is derived from an EMBL/GenBank/DDBJ whole genome shotgun (WGS) entry which is preliminary data.</text>
</comment>
<gene>
    <name evidence="2" type="ORF">DZC30_19475</name>
</gene>
<sequence length="364" mass="40996">MLIAQSQLDFFKSEDARHQLLNAAHQDAPSPVRGHSYEIDLDVYDKVIVAFSGGKDSVACLLHLLERGVDRSKIELHHHLVDGEDFDDKEGLMDWPCTDDYCRKVAMAFGLRYSTSFRVGGFEAELDRNEQPTAPVSIPYEVGGERLLIGGAGKPNTRLKFPQLSSNLAQRWCSSAVKISVMDAWLRNDPQFLTGKTLVVTGERAEESKARSTYPAFEAHRADNRTGPRVVRFIDHWRPVHQWSEQQVWEIIERFSLVAHPSYYLGWSRASCLPCIFGNKDQWATIRFIAPEKFKRIALKEQGTGLTINRKSSITEMADKGVPYPASADPYWTKVGFSKKFDIPIFAENWVLPAGAYGEGCGPT</sequence>
<dbReference type="InterPro" id="IPR014729">
    <property type="entry name" value="Rossmann-like_a/b/a_fold"/>
</dbReference>
<feature type="domain" description="Phosphoadenosine phosphosulphate reductase" evidence="1">
    <location>
        <begin position="176"/>
        <end position="275"/>
    </location>
</feature>
<dbReference type="InterPro" id="IPR002500">
    <property type="entry name" value="PAPS_reduct_dom"/>
</dbReference>
<dbReference type="Gene3D" id="3.40.50.620">
    <property type="entry name" value="HUPs"/>
    <property type="match status" value="1"/>
</dbReference>
<protein>
    <submittedName>
        <fullName evidence="2">Phosphoadenosine phosphosulfate reductase</fullName>
    </submittedName>
</protein>
<dbReference type="SUPFAM" id="SSF52402">
    <property type="entry name" value="Adenine nucleotide alpha hydrolases-like"/>
    <property type="match status" value="1"/>
</dbReference>
<keyword evidence="3" id="KW-1185">Reference proteome</keyword>
<dbReference type="Pfam" id="PF01507">
    <property type="entry name" value="PAPS_reduct"/>
    <property type="match status" value="1"/>
</dbReference>